<keyword evidence="3" id="KW-0694">RNA-binding</keyword>
<dbReference type="PANTHER" id="PTHR11078:SF3">
    <property type="entry name" value="ANTITERMINATION NUSB DOMAIN-CONTAINING PROTEIN"/>
    <property type="match status" value="1"/>
</dbReference>
<evidence type="ECO:0000256" key="4">
    <source>
        <dbReference type="ARBA" id="ARBA00023015"/>
    </source>
</evidence>
<dbReference type="GO" id="GO:0031564">
    <property type="term" value="P:transcription antitermination"/>
    <property type="evidence" value="ECO:0007669"/>
    <property type="project" value="UniProtKB-KW"/>
</dbReference>
<keyword evidence="4" id="KW-0805">Transcription regulation</keyword>
<evidence type="ECO:0000256" key="2">
    <source>
        <dbReference type="ARBA" id="ARBA00022814"/>
    </source>
</evidence>
<dbReference type="GO" id="GO:0003723">
    <property type="term" value="F:RNA binding"/>
    <property type="evidence" value="ECO:0007669"/>
    <property type="project" value="UniProtKB-KW"/>
</dbReference>
<dbReference type="NCBIfam" id="TIGR01951">
    <property type="entry name" value="nusB"/>
    <property type="match status" value="1"/>
</dbReference>
<dbReference type="Pfam" id="PF01029">
    <property type="entry name" value="NusB"/>
    <property type="match status" value="1"/>
</dbReference>
<evidence type="ECO:0000256" key="1">
    <source>
        <dbReference type="ARBA" id="ARBA00005952"/>
    </source>
</evidence>
<proteinExistence type="inferred from homology"/>
<sequence length="155" mass="17086">MATSKSLIFCAQSVNQNKKMKSALDPRHLKRVAVFKSLFAGSFTEQEEVPSRVDKINTNIAHIDEIIQKCAPEWPISQINKVDLAVLRQAVYELLFKLQTPTKVIIDEAVEIAKRYGGKTSSSFVNGALAAAIGHTNRNVADETPPQTTSTDETN</sequence>
<reference evidence="8 9" key="1">
    <citation type="journal article" date="2016" name="Nat. Commun.">
        <title>Thousands of microbial genomes shed light on interconnected biogeochemical processes in an aquifer system.</title>
        <authorList>
            <person name="Anantharaman K."/>
            <person name="Brown C.T."/>
            <person name="Hug L.A."/>
            <person name="Sharon I."/>
            <person name="Castelle C.J."/>
            <person name="Probst A.J."/>
            <person name="Thomas B.C."/>
            <person name="Singh A."/>
            <person name="Wilkins M.J."/>
            <person name="Karaoz U."/>
            <person name="Brodie E.L."/>
            <person name="Williams K.H."/>
            <person name="Hubbard S.S."/>
            <person name="Banfield J.F."/>
        </authorList>
    </citation>
    <scope>NUCLEOTIDE SEQUENCE [LARGE SCALE GENOMIC DNA]</scope>
</reference>
<organism evidence="8 9">
    <name type="scientific">Candidatus Collierbacteria bacterium RIFOXYD1_FULL_40_9</name>
    <dbReference type="NCBI Taxonomy" id="1817731"/>
    <lineage>
        <taxon>Bacteria</taxon>
        <taxon>Candidatus Collieribacteriota</taxon>
    </lineage>
</organism>
<feature type="domain" description="NusB/RsmB/TIM44" evidence="7">
    <location>
        <begin position="53"/>
        <end position="131"/>
    </location>
</feature>
<comment type="caution">
    <text evidence="8">The sequence shown here is derived from an EMBL/GenBank/DDBJ whole genome shotgun (WGS) entry which is preliminary data.</text>
</comment>
<dbReference type="InterPro" id="IPR035926">
    <property type="entry name" value="NusB-like_sf"/>
</dbReference>
<accession>A0A1F5FWK9</accession>
<dbReference type="GO" id="GO:0005829">
    <property type="term" value="C:cytosol"/>
    <property type="evidence" value="ECO:0007669"/>
    <property type="project" value="TreeGrafter"/>
</dbReference>
<dbReference type="SUPFAM" id="SSF48013">
    <property type="entry name" value="NusB-like"/>
    <property type="match status" value="1"/>
</dbReference>
<evidence type="ECO:0000256" key="5">
    <source>
        <dbReference type="ARBA" id="ARBA00023163"/>
    </source>
</evidence>
<dbReference type="InterPro" id="IPR011605">
    <property type="entry name" value="NusB_fam"/>
</dbReference>
<dbReference type="GO" id="GO:0006353">
    <property type="term" value="P:DNA-templated transcription termination"/>
    <property type="evidence" value="ECO:0007669"/>
    <property type="project" value="InterPro"/>
</dbReference>
<evidence type="ECO:0000313" key="8">
    <source>
        <dbReference type="EMBL" id="OGD83999.1"/>
    </source>
</evidence>
<name>A0A1F5FWK9_9BACT</name>
<dbReference type="Gene3D" id="1.10.940.10">
    <property type="entry name" value="NusB-like"/>
    <property type="match status" value="1"/>
</dbReference>
<comment type="similarity">
    <text evidence="1">Belongs to the NusB family.</text>
</comment>
<dbReference type="AlphaFoldDB" id="A0A1F5FWK9"/>
<gene>
    <name evidence="8" type="ORF">A2572_00525</name>
</gene>
<keyword evidence="5" id="KW-0804">Transcription</keyword>
<evidence type="ECO:0000256" key="6">
    <source>
        <dbReference type="SAM" id="MobiDB-lite"/>
    </source>
</evidence>
<evidence type="ECO:0000259" key="7">
    <source>
        <dbReference type="Pfam" id="PF01029"/>
    </source>
</evidence>
<dbReference type="Proteomes" id="UP000179237">
    <property type="component" value="Unassembled WGS sequence"/>
</dbReference>
<dbReference type="InterPro" id="IPR006027">
    <property type="entry name" value="NusB_RsmB_TIM44"/>
</dbReference>
<dbReference type="EMBL" id="MFAQ01000004">
    <property type="protein sequence ID" value="OGD83999.1"/>
    <property type="molecule type" value="Genomic_DNA"/>
</dbReference>
<dbReference type="PANTHER" id="PTHR11078">
    <property type="entry name" value="N UTILIZATION SUBSTANCE PROTEIN B-RELATED"/>
    <property type="match status" value="1"/>
</dbReference>
<feature type="region of interest" description="Disordered" evidence="6">
    <location>
        <begin position="136"/>
        <end position="155"/>
    </location>
</feature>
<protein>
    <submittedName>
        <fullName evidence="8">Transcription antitermination factor NusB</fullName>
    </submittedName>
</protein>
<feature type="compositionally biased region" description="Polar residues" evidence="6">
    <location>
        <begin position="145"/>
        <end position="155"/>
    </location>
</feature>
<evidence type="ECO:0000256" key="3">
    <source>
        <dbReference type="ARBA" id="ARBA00022884"/>
    </source>
</evidence>
<evidence type="ECO:0000313" key="9">
    <source>
        <dbReference type="Proteomes" id="UP000179237"/>
    </source>
</evidence>
<keyword evidence="2" id="KW-0889">Transcription antitermination</keyword>